<dbReference type="CDD" id="cd20403">
    <property type="entry name" value="Tudor_Agenet_FMRP-like_rpt2"/>
    <property type="match status" value="1"/>
</dbReference>
<feature type="compositionally biased region" description="Basic residues" evidence="1">
    <location>
        <begin position="614"/>
        <end position="623"/>
    </location>
</feature>
<feature type="region of interest" description="Disordered" evidence="1">
    <location>
        <begin position="489"/>
        <end position="528"/>
    </location>
</feature>
<dbReference type="EMBL" id="LVLJ01001372">
    <property type="protein sequence ID" value="OAE30027.1"/>
    <property type="molecule type" value="Genomic_DNA"/>
</dbReference>
<dbReference type="SMART" id="SM00743">
    <property type="entry name" value="Agenet"/>
    <property type="match status" value="2"/>
</dbReference>
<feature type="region of interest" description="Disordered" evidence="1">
    <location>
        <begin position="729"/>
        <end position="772"/>
    </location>
</feature>
<evidence type="ECO:0000259" key="2">
    <source>
        <dbReference type="SMART" id="SM00743"/>
    </source>
</evidence>
<feature type="compositionally biased region" description="Basic and acidic residues" evidence="1">
    <location>
        <begin position="569"/>
        <end position="589"/>
    </location>
</feature>
<feature type="compositionally biased region" description="Basic and acidic residues" evidence="1">
    <location>
        <begin position="603"/>
        <end position="613"/>
    </location>
</feature>
<feature type="compositionally biased region" description="Polar residues" evidence="1">
    <location>
        <begin position="659"/>
        <end position="672"/>
    </location>
</feature>
<reference evidence="3" key="1">
    <citation type="submission" date="2016-03" db="EMBL/GenBank/DDBJ databases">
        <title>Mechanisms controlling the formation of the plant cell surface in tip-growing cells are functionally conserved among land plants.</title>
        <authorList>
            <person name="Honkanen S."/>
            <person name="Jones V.A."/>
            <person name="Morieri G."/>
            <person name="Champion C."/>
            <person name="Hetherington A.J."/>
            <person name="Kelly S."/>
            <person name="Saint-Marcoux D."/>
            <person name="Proust H."/>
            <person name="Prescott H."/>
            <person name="Dolan L."/>
        </authorList>
    </citation>
    <scope>NUCLEOTIDE SEQUENCE [LARGE SCALE GENOMIC DNA]</scope>
    <source>
        <tissue evidence="3">Whole gametophyte</tissue>
    </source>
</reference>
<protein>
    <recommendedName>
        <fullName evidence="2">Agenet domain-containing protein</fullName>
    </recommendedName>
</protein>
<feature type="compositionally biased region" description="Polar residues" evidence="1">
    <location>
        <begin position="937"/>
        <end position="950"/>
    </location>
</feature>
<feature type="compositionally biased region" description="Polar residues" evidence="1">
    <location>
        <begin position="966"/>
        <end position="983"/>
    </location>
</feature>
<feature type="compositionally biased region" description="Basic and acidic residues" evidence="1">
    <location>
        <begin position="639"/>
        <end position="658"/>
    </location>
</feature>
<dbReference type="Pfam" id="PF05641">
    <property type="entry name" value="Agenet"/>
    <property type="match status" value="1"/>
</dbReference>
<dbReference type="AlphaFoldDB" id="A0A176WAB5"/>
<evidence type="ECO:0000313" key="4">
    <source>
        <dbReference type="Proteomes" id="UP000077202"/>
    </source>
</evidence>
<feature type="compositionally biased region" description="Basic and acidic residues" evidence="1">
    <location>
        <begin position="729"/>
        <end position="740"/>
    </location>
</feature>
<dbReference type="InterPro" id="IPR014002">
    <property type="entry name" value="Agenet_dom_plant"/>
</dbReference>
<dbReference type="PANTHER" id="PTHR48304:SF1">
    <property type="entry name" value="QLQ DOMAIN-CONTAINING PROTEIN"/>
    <property type="match status" value="1"/>
</dbReference>
<organism evidence="3 4">
    <name type="scientific">Marchantia polymorpha subsp. ruderalis</name>
    <dbReference type="NCBI Taxonomy" id="1480154"/>
    <lineage>
        <taxon>Eukaryota</taxon>
        <taxon>Viridiplantae</taxon>
        <taxon>Streptophyta</taxon>
        <taxon>Embryophyta</taxon>
        <taxon>Marchantiophyta</taxon>
        <taxon>Marchantiopsida</taxon>
        <taxon>Marchantiidae</taxon>
        <taxon>Marchantiales</taxon>
        <taxon>Marchantiaceae</taxon>
        <taxon>Marchantia</taxon>
    </lineage>
</organism>
<evidence type="ECO:0000313" key="3">
    <source>
        <dbReference type="EMBL" id="OAE30027.1"/>
    </source>
</evidence>
<feature type="region of interest" description="Disordered" evidence="1">
    <location>
        <begin position="293"/>
        <end position="347"/>
    </location>
</feature>
<sequence>MMYIGFELCVLKLTSPPPVHAAFGQESDRSNSAGWNWEQHWQVAALKHQSELERQAEEELAKDKGDVTMAEGEQLENALTENLEPGTPSTAPIRVAEQSLKQEVYPTVMPNTADLSVAHLDAPSIDVNEDLTVNLDVVVDNIVATTVNSIDNTVLQPGANRAPDSEPGINSSGASPRVAPIEGFVVVNEAGHNQGTRSPSLDPWLKAPYAAQLPSSVPLSNPPSQSAAWPTAAWATPSQPTNFAHSSQEGTMSMPVTNVPHANMIPYSTQYPSHPVNGGIATGVSLTSVGIAANVEEEPGSRKRKKGPGKTREKKATTTTPRPRARARKGSAAPVVSPPTSLDPKIPTPQTIYESSAAAVVASATSPTTPLASTVVERRDGPGRQSLHTDTANWVEQARVSFEEAMSAANSAQQEAQLVTTQTPQNRVPGNEAKYASAADAVKVAASVAKAAADAAKVAYEAALQARLYAFEGVEGSSGRNFASLRAEKDGAGGRRSAIAAAKEEARKRASGTPGAGKANPQSTDAVLRAAKLMTEAAAEAGAVLAKGNSTPSTSFLSPSTRTLASSGEEEKKSKSSERRGRPRKEVGNAKKAGQSEATTEQHPVKTPKDGKQSGKKGARRKGKDALDAVASTAKTPPKKAEDSQGKQSPDKSIRRQLEQSMTLASNATDADQQFAEGSLVEVMNDEEGLRGGWFSAQVLELKPGQAYVQYDEILTDDGKTKLKEWFPLEGKMEGPEPGRPRIRLISPDNMAREEGKQDKQRKRRRTATKERAWAVGDRADAFVQDGWWEGIVKSVDEDENKVTIHFPGEGDTQTVKAKNLRPSLVWKNGKWEQWTGYGNTQGAKKDEDQSAKRQKSGISPKAQARKTRRKSNSEVKATEEGKESPRTTRRGKPLDFQGENQPSPAVVTTRSSPRQKLPPKRKDGASKLASPESEVSRPNQVSTPVSTRARSLPQDAVISDKELSQGRSPATGSANQTKSPLSQKVGKKNHSKENVETLSNMRNLRTNREQTPSPVIGTPTTRQKAKAGASPQNQRSARIVGNFRTNRSKLLEERSLSGNGAGSVAAQILKKDYTAALGVQY</sequence>
<feature type="compositionally biased region" description="Polar residues" evidence="1">
    <location>
        <begin position="997"/>
        <end position="1023"/>
    </location>
</feature>
<proteinExistence type="predicted"/>
<feature type="region of interest" description="Disordered" evidence="1">
    <location>
        <begin position="545"/>
        <end position="673"/>
    </location>
</feature>
<keyword evidence="4" id="KW-1185">Reference proteome</keyword>
<dbReference type="CDD" id="cd20405">
    <property type="entry name" value="Tudor_Agenet_AtDUF_rpt1_3"/>
    <property type="match status" value="1"/>
</dbReference>
<feature type="domain" description="Agenet" evidence="2">
    <location>
        <begin position="673"/>
        <end position="751"/>
    </location>
</feature>
<dbReference type="PANTHER" id="PTHR48304">
    <property type="entry name" value="QLQ DOMAIN-CONTAINING PROTEIN"/>
    <property type="match status" value="1"/>
</dbReference>
<comment type="caution">
    <text evidence="3">The sequence shown here is derived from an EMBL/GenBank/DDBJ whole genome shotgun (WGS) entry which is preliminary data.</text>
</comment>
<dbReference type="InterPro" id="IPR008395">
    <property type="entry name" value="Agenet-like_dom"/>
</dbReference>
<feature type="compositionally biased region" description="Basic and acidic residues" evidence="1">
    <location>
        <begin position="872"/>
        <end position="887"/>
    </location>
</feature>
<dbReference type="Gene3D" id="2.30.30.140">
    <property type="match status" value="1"/>
</dbReference>
<gene>
    <name evidence="3" type="ORF">AXG93_3893s1370</name>
</gene>
<feature type="domain" description="Agenet" evidence="2">
    <location>
        <begin position="772"/>
        <end position="829"/>
    </location>
</feature>
<feature type="compositionally biased region" description="Low complexity" evidence="1">
    <location>
        <begin position="545"/>
        <end position="567"/>
    </location>
</feature>
<dbReference type="Proteomes" id="UP000077202">
    <property type="component" value="Unassembled WGS sequence"/>
</dbReference>
<name>A0A176WAB5_MARPO</name>
<feature type="region of interest" description="Disordered" evidence="1">
    <location>
        <begin position="805"/>
        <end position="1036"/>
    </location>
</feature>
<feature type="compositionally biased region" description="Polar residues" evidence="1">
    <location>
        <begin position="899"/>
        <end position="915"/>
    </location>
</feature>
<accession>A0A176WAB5</accession>
<evidence type="ECO:0000256" key="1">
    <source>
        <dbReference type="SAM" id="MobiDB-lite"/>
    </source>
</evidence>